<dbReference type="InterPro" id="IPR036249">
    <property type="entry name" value="Thioredoxin-like_sf"/>
</dbReference>
<dbReference type="Proteomes" id="UP000015351">
    <property type="component" value="Unassembled WGS sequence"/>
</dbReference>
<dbReference type="PATRIC" id="fig|1123360.3.peg.796"/>
<evidence type="ECO:0000313" key="3">
    <source>
        <dbReference type="Proteomes" id="UP000015351"/>
    </source>
</evidence>
<feature type="chain" id="PRO_5004569261" description="DUF1223 domain-containing protein" evidence="1">
    <location>
        <begin position="30"/>
        <end position="240"/>
    </location>
</feature>
<evidence type="ECO:0008006" key="4">
    <source>
        <dbReference type="Google" id="ProtNLM"/>
    </source>
</evidence>
<proteinExistence type="predicted"/>
<dbReference type="PANTHER" id="PTHR36057:SF1">
    <property type="entry name" value="LIPOPROTEIN LIPID ATTACHMENT SITE-LIKE PROTEIN, PUTATIVE (DUF1223)-RELATED"/>
    <property type="match status" value="1"/>
</dbReference>
<keyword evidence="3" id="KW-1185">Reference proteome</keyword>
<feature type="signal peptide" evidence="1">
    <location>
        <begin position="1"/>
        <end position="29"/>
    </location>
</feature>
<sequence>MGYQARMTNRLTNAIAALLCLGAGIPAQADAPVVVELFTSQGCSSCPPADALLGELVNRDDVIALSLHVDYWDYLGWTDEFADPANTERQRGYARAAGSTMIYTPQMVIEGRNQIVGTKAMELAERIEQHKQQPAPVTLAVTRSGTDMLRITAERVGDVPGPMLVQLVRYSPEEVVEIRAGENAGKSVTYHNVVSSLEVVGEWSGDAALDMEASAVGDAPSVVIIQDGSSGPILAAARAE</sequence>
<dbReference type="EMBL" id="AONI01000006">
    <property type="protein sequence ID" value="EPX81354.1"/>
    <property type="molecule type" value="Genomic_DNA"/>
</dbReference>
<accession>S9S591</accession>
<dbReference type="STRING" id="1123360.thalar_00805"/>
<protein>
    <recommendedName>
        <fullName evidence="4">DUF1223 domain-containing protein</fullName>
    </recommendedName>
</protein>
<name>S9S591_9RHOB</name>
<keyword evidence="1" id="KW-0732">Signal</keyword>
<dbReference type="eggNOG" id="COG5429">
    <property type="taxonomic scope" value="Bacteria"/>
</dbReference>
<dbReference type="RefSeq" id="WP_021101873.1">
    <property type="nucleotide sequence ID" value="NZ_KE557312.1"/>
</dbReference>
<comment type="caution">
    <text evidence="2">The sequence shown here is derived from an EMBL/GenBank/DDBJ whole genome shotgun (WGS) entry which is preliminary data.</text>
</comment>
<dbReference type="SUPFAM" id="SSF52833">
    <property type="entry name" value="Thioredoxin-like"/>
    <property type="match status" value="1"/>
</dbReference>
<evidence type="ECO:0000313" key="2">
    <source>
        <dbReference type="EMBL" id="EPX81354.1"/>
    </source>
</evidence>
<dbReference type="HOGENOM" id="CLU_065609_0_0_5"/>
<dbReference type="PANTHER" id="PTHR36057">
    <property type="match status" value="1"/>
</dbReference>
<dbReference type="InterPro" id="IPR010634">
    <property type="entry name" value="DUF1223"/>
</dbReference>
<gene>
    <name evidence="2" type="ORF">thalar_00805</name>
</gene>
<organism evidence="2 3">
    <name type="scientific">Litoreibacter arenae DSM 19593</name>
    <dbReference type="NCBI Taxonomy" id="1123360"/>
    <lineage>
        <taxon>Bacteria</taxon>
        <taxon>Pseudomonadati</taxon>
        <taxon>Pseudomonadota</taxon>
        <taxon>Alphaproteobacteria</taxon>
        <taxon>Rhodobacterales</taxon>
        <taxon>Roseobacteraceae</taxon>
        <taxon>Litoreibacter</taxon>
    </lineage>
</organism>
<evidence type="ECO:0000256" key="1">
    <source>
        <dbReference type="SAM" id="SignalP"/>
    </source>
</evidence>
<reference evidence="3" key="1">
    <citation type="journal article" date="2013" name="Stand. Genomic Sci.">
        <title>Genome sequence of the Litoreibacter arenae type strain (DSM 19593(T)), a member of the Roseobacter clade isolated from sea sand.</title>
        <authorList>
            <person name="Riedel T."/>
            <person name="Fiebig A."/>
            <person name="Petersen J."/>
            <person name="Gronow S."/>
            <person name="Kyrpides N.C."/>
            <person name="Goker M."/>
            <person name="Klenk H.P."/>
        </authorList>
    </citation>
    <scope>NUCLEOTIDE SEQUENCE [LARGE SCALE GENOMIC DNA]</scope>
    <source>
        <strain evidence="3">DSM 19593</strain>
    </source>
</reference>
<dbReference type="AlphaFoldDB" id="S9S591"/>
<dbReference type="Pfam" id="PF06764">
    <property type="entry name" value="DUF1223"/>
    <property type="match status" value="1"/>
</dbReference>